<organism evidence="1 2">
    <name type="scientific">Nepenthes gracilis</name>
    <name type="common">Slender pitcher plant</name>
    <dbReference type="NCBI Taxonomy" id="150966"/>
    <lineage>
        <taxon>Eukaryota</taxon>
        <taxon>Viridiplantae</taxon>
        <taxon>Streptophyta</taxon>
        <taxon>Embryophyta</taxon>
        <taxon>Tracheophyta</taxon>
        <taxon>Spermatophyta</taxon>
        <taxon>Magnoliopsida</taxon>
        <taxon>eudicotyledons</taxon>
        <taxon>Gunneridae</taxon>
        <taxon>Pentapetalae</taxon>
        <taxon>Caryophyllales</taxon>
        <taxon>Nepenthaceae</taxon>
        <taxon>Nepenthes</taxon>
    </lineage>
</organism>
<evidence type="ECO:0000313" key="2">
    <source>
        <dbReference type="Proteomes" id="UP001279734"/>
    </source>
</evidence>
<comment type="caution">
    <text evidence="1">The sequence shown here is derived from an EMBL/GenBank/DDBJ whole genome shotgun (WGS) entry which is preliminary data.</text>
</comment>
<proteinExistence type="predicted"/>
<sequence>MTRILRTWRAALDEEFQRDFPSQKCGRLSSTAEHGIASSLFSTILANLMAREVAGRPPENLVQNQTQTVD</sequence>
<dbReference type="AlphaFoldDB" id="A0AAD3RXA0"/>
<name>A0AAD3RXA0_NEPGR</name>
<evidence type="ECO:0000313" key="1">
    <source>
        <dbReference type="EMBL" id="GMG99162.1"/>
    </source>
</evidence>
<keyword evidence="2" id="KW-1185">Reference proteome</keyword>
<dbReference type="Proteomes" id="UP001279734">
    <property type="component" value="Unassembled WGS sequence"/>
</dbReference>
<accession>A0AAD3RXA0</accession>
<protein>
    <submittedName>
        <fullName evidence="1">Uncharacterized protein</fullName>
    </submittedName>
</protein>
<gene>
    <name evidence="1" type="ORF">Nepgr_001002</name>
</gene>
<reference evidence="1" key="1">
    <citation type="submission" date="2023-05" db="EMBL/GenBank/DDBJ databases">
        <title>Nepenthes gracilis genome sequencing.</title>
        <authorList>
            <person name="Fukushima K."/>
        </authorList>
    </citation>
    <scope>NUCLEOTIDE SEQUENCE</scope>
    <source>
        <strain evidence="1">SING2019-196</strain>
    </source>
</reference>
<dbReference type="EMBL" id="BSYO01000001">
    <property type="protein sequence ID" value="GMG99162.1"/>
    <property type="molecule type" value="Genomic_DNA"/>
</dbReference>